<dbReference type="AlphaFoldDB" id="A0A8J2Z808"/>
<dbReference type="NCBIfam" id="TIGR03353">
    <property type="entry name" value="VI_chp_4"/>
    <property type="match status" value="1"/>
</dbReference>
<accession>A0A8J2Z808</accession>
<proteinExistence type="predicted"/>
<dbReference type="InterPro" id="IPR010263">
    <property type="entry name" value="T6SS_TssK"/>
</dbReference>
<dbReference type="Pfam" id="PF05936">
    <property type="entry name" value="T6SS_VasE"/>
    <property type="match status" value="1"/>
</dbReference>
<dbReference type="PANTHER" id="PTHR35566">
    <property type="entry name" value="BLR3599 PROTEIN"/>
    <property type="match status" value="1"/>
</dbReference>
<dbReference type="PANTHER" id="PTHR35566:SF1">
    <property type="entry name" value="TYPE VI SECRETION SYSTEM BASEPLATE COMPONENT TSSK1"/>
    <property type="match status" value="1"/>
</dbReference>
<sequence length="445" mass="49416">MVWHDKVVWQEGMFLRTQHFQQQDRYFEHRLQARVAPLRPHPWGLVELSLDRDLLAAGKFAVASCSGVFEDGTPFAIPGTADQPTPIDLPEGARNQVVYLAMPVHQPGSPEVAFTEGPEAAAARYGLKRFEAFDTHSDSTLPAELLVGRPRLRFLLESEERAGFTCLGLTRVVEVHADKRVSVDERFIPPCLRVSASPVLTNFLGELVGMINQRATALAGRLSQPGSRGVADVAQFLMLQALNRWQPLLAHYADGGNLHPEALYAALCQLAGELATFTDPNRRASTYPGYRHDDLQRSFAPVIADLRRALATDLDANAVPIPLQERRHGLRVGPIADRSLLRTANFVLAVQADMPTEQLRRAFPNQVKIGALEHIRDLVMTQLPGIAVRPLPVAPRQIPFHAGSVYFELDRGSQHWAQMQNTGAFAIHVQEGFPNLRMELWAIRG</sequence>
<protein>
    <submittedName>
        <fullName evidence="1">Type VI secretion system-associated protein</fullName>
    </submittedName>
</protein>
<comment type="caution">
    <text evidence="1">The sequence shown here is derived from an EMBL/GenBank/DDBJ whole genome shotgun (WGS) entry which is preliminary data.</text>
</comment>
<dbReference type="EMBL" id="BMKS01000002">
    <property type="protein sequence ID" value="GGG20712.1"/>
    <property type="molecule type" value="Genomic_DNA"/>
</dbReference>
<reference evidence="1 2" key="1">
    <citation type="journal article" date="2014" name="Int. J. Syst. Evol. Microbiol.">
        <title>Complete genome sequence of Corynebacterium casei LMG S-19264T (=DSM 44701T), isolated from a smear-ripened cheese.</title>
        <authorList>
            <consortium name="US DOE Joint Genome Institute (JGI-PGF)"/>
            <person name="Walter F."/>
            <person name="Albersmeier A."/>
            <person name="Kalinowski J."/>
            <person name="Ruckert C."/>
        </authorList>
    </citation>
    <scope>NUCLEOTIDE SEQUENCE [LARGE SCALE GENOMIC DNA]</scope>
    <source>
        <strain evidence="1 2">CGMCC 1.16330</strain>
    </source>
</reference>
<evidence type="ECO:0000313" key="1">
    <source>
        <dbReference type="EMBL" id="GGG20712.1"/>
    </source>
</evidence>
<evidence type="ECO:0000313" key="2">
    <source>
        <dbReference type="Proteomes" id="UP000597507"/>
    </source>
</evidence>
<dbReference type="Proteomes" id="UP000597507">
    <property type="component" value="Unassembled WGS sequence"/>
</dbReference>
<organism evidence="1 2">
    <name type="scientific">Caldovatus sediminis</name>
    <dbReference type="NCBI Taxonomy" id="2041189"/>
    <lineage>
        <taxon>Bacteria</taxon>
        <taxon>Pseudomonadati</taxon>
        <taxon>Pseudomonadota</taxon>
        <taxon>Alphaproteobacteria</taxon>
        <taxon>Acetobacterales</taxon>
        <taxon>Roseomonadaceae</taxon>
        <taxon>Caldovatus</taxon>
    </lineage>
</organism>
<name>A0A8J2Z808_9PROT</name>
<keyword evidence="2" id="KW-1185">Reference proteome</keyword>
<dbReference type="RefSeq" id="WP_188898373.1">
    <property type="nucleotide sequence ID" value="NZ_BMKS01000002.1"/>
</dbReference>
<gene>
    <name evidence="1" type="ORF">GCM10010964_06140</name>
</gene>